<evidence type="ECO:0000313" key="3">
    <source>
        <dbReference type="Proteomes" id="UP000184212"/>
    </source>
</evidence>
<dbReference type="RefSeq" id="WP_073141906.1">
    <property type="nucleotide sequence ID" value="NZ_FQWQ01000005.1"/>
</dbReference>
<dbReference type="Proteomes" id="UP000184212">
    <property type="component" value="Unassembled WGS sequence"/>
</dbReference>
<dbReference type="AlphaFoldDB" id="A0A1M5WRD7"/>
<protein>
    <submittedName>
        <fullName evidence="2">SusE outer membrane protein</fullName>
    </submittedName>
</protein>
<dbReference type="Gene3D" id="2.60.40.3620">
    <property type="match status" value="1"/>
</dbReference>
<feature type="chain" id="PRO_5009914753" evidence="1">
    <location>
        <begin position="18"/>
        <end position="580"/>
    </location>
</feature>
<dbReference type="OrthoDB" id="975117at2"/>
<sequence length="580" mass="63237">MKKIYAYLLLMLPIAWACSEKDNMDPVGNWEISNPVLTAPAANTTVTLDENEPDGVTRFEWQPSITSNKFIVQYTLVLVPAGSTDYDHPIMAVTPANAGKDTWVAPAASDIDYALWAACYPAGAEVKLQWVVIGKAIEKKAIESRDITFKRFETEYVPTTLFLTGDATEAGSDVTKAIPFRALVDHDGNQTGVFELYTHLNKGATFFFRDQADAHSRKMGGADGKLACGGAELATADSAEYQITVDVKNNTYALLKIDRWSLVGDAVEGGWGGDVPLAYVGNSVWEKEVTFYQPYDGAGFVLRANGDWGYLLKRVKGTGTANNKGGKLIMESEGNATGIEFEDIPGTTGLHKVTVSLTAAGYTYALTKIEAIVETIIGKTANMTADAVSGNFPIKNTDIPAELYLLEDGQSILTFTKTGNLFESKKFVALQASKTYTLNSKADGSGTVYDGDDDGIITVDHDQAYQISVDFDAKLLNWKHYNMKLFHWDENGGGWDQRQELVMTYTHPYIYDVTGDLTAGYASKFNSPWDVQFGTASMALSGTMDNGGPNYFGIASTGTYKAHIVVSDDYTTADYSFVKQ</sequence>
<keyword evidence="3" id="KW-1185">Reference proteome</keyword>
<dbReference type="EMBL" id="FQWQ01000005">
    <property type="protein sequence ID" value="SHH90078.1"/>
    <property type="molecule type" value="Genomic_DNA"/>
</dbReference>
<feature type="signal peptide" evidence="1">
    <location>
        <begin position="1"/>
        <end position="17"/>
    </location>
</feature>
<accession>A0A1M5WRD7</accession>
<organism evidence="2 3">
    <name type="scientific">Chryseolinea serpens</name>
    <dbReference type="NCBI Taxonomy" id="947013"/>
    <lineage>
        <taxon>Bacteria</taxon>
        <taxon>Pseudomonadati</taxon>
        <taxon>Bacteroidota</taxon>
        <taxon>Cytophagia</taxon>
        <taxon>Cytophagales</taxon>
        <taxon>Fulvivirgaceae</taxon>
        <taxon>Chryseolinea</taxon>
    </lineage>
</organism>
<reference evidence="2 3" key="1">
    <citation type="submission" date="2016-11" db="EMBL/GenBank/DDBJ databases">
        <authorList>
            <person name="Jaros S."/>
            <person name="Januszkiewicz K."/>
            <person name="Wedrychowicz H."/>
        </authorList>
    </citation>
    <scope>NUCLEOTIDE SEQUENCE [LARGE SCALE GENOMIC DNA]</scope>
    <source>
        <strain evidence="2 3">DSM 24574</strain>
    </source>
</reference>
<name>A0A1M5WRD7_9BACT</name>
<evidence type="ECO:0000256" key="1">
    <source>
        <dbReference type="SAM" id="SignalP"/>
    </source>
</evidence>
<dbReference type="STRING" id="947013.SAMN04488109_5938"/>
<evidence type="ECO:0000313" key="2">
    <source>
        <dbReference type="EMBL" id="SHH90078.1"/>
    </source>
</evidence>
<keyword evidence="1" id="KW-0732">Signal</keyword>
<gene>
    <name evidence="2" type="ORF">SAMN04488109_5938</name>
</gene>
<proteinExistence type="predicted"/>